<comment type="cofactor">
    <cofactor evidence="1">
        <name>Mg(2+)</name>
        <dbReference type="ChEBI" id="CHEBI:18420"/>
    </cofactor>
</comment>
<dbReference type="InterPro" id="IPR015797">
    <property type="entry name" value="NUDIX_hydrolase-like_dom_sf"/>
</dbReference>
<dbReference type="PRINTS" id="PR00502">
    <property type="entry name" value="NUDIXFAMILY"/>
</dbReference>
<keyword evidence="2 4" id="KW-0378">Hydrolase</keyword>
<accession>A0A857DG39</accession>
<dbReference type="CDD" id="cd04691">
    <property type="entry name" value="NUDIX_ADPRase"/>
    <property type="match status" value="1"/>
</dbReference>
<name>A0A857DG39_9FIRM</name>
<dbReference type="PROSITE" id="PS00893">
    <property type="entry name" value="NUDIX_BOX"/>
    <property type="match status" value="1"/>
</dbReference>
<protein>
    <submittedName>
        <fullName evidence="6">NUDIX domain-containing protein</fullName>
    </submittedName>
</protein>
<proteinExistence type="inferred from homology"/>
<evidence type="ECO:0000313" key="6">
    <source>
        <dbReference type="EMBL" id="QGZ99607.1"/>
    </source>
</evidence>
<dbReference type="SUPFAM" id="SSF55811">
    <property type="entry name" value="Nudix"/>
    <property type="match status" value="1"/>
</dbReference>
<dbReference type="Gene3D" id="3.90.79.10">
    <property type="entry name" value="Nucleoside Triphosphate Pyrophosphohydrolase"/>
    <property type="match status" value="1"/>
</dbReference>
<dbReference type="InterPro" id="IPR029401">
    <property type="entry name" value="Nudix_N"/>
</dbReference>
<dbReference type="InterPro" id="IPR020084">
    <property type="entry name" value="NUDIX_hydrolase_CS"/>
</dbReference>
<dbReference type="Proteomes" id="UP000430508">
    <property type="component" value="Chromosome"/>
</dbReference>
<keyword evidence="3" id="KW-0460">Magnesium</keyword>
<evidence type="ECO:0000256" key="1">
    <source>
        <dbReference type="ARBA" id="ARBA00001946"/>
    </source>
</evidence>
<dbReference type="PROSITE" id="PS51462">
    <property type="entry name" value="NUDIX"/>
    <property type="match status" value="1"/>
</dbReference>
<dbReference type="InterPro" id="IPR000086">
    <property type="entry name" value="NUDIX_hydrolase_dom"/>
</dbReference>
<evidence type="ECO:0000256" key="3">
    <source>
        <dbReference type="ARBA" id="ARBA00022842"/>
    </source>
</evidence>
<organism evidence="6 7">
    <name type="scientific">Dehalobacter restrictus</name>
    <dbReference type="NCBI Taxonomy" id="55583"/>
    <lineage>
        <taxon>Bacteria</taxon>
        <taxon>Bacillati</taxon>
        <taxon>Bacillota</taxon>
        <taxon>Clostridia</taxon>
        <taxon>Eubacteriales</taxon>
        <taxon>Desulfitobacteriaceae</taxon>
        <taxon>Dehalobacter</taxon>
    </lineage>
</organism>
<evidence type="ECO:0000259" key="5">
    <source>
        <dbReference type="PROSITE" id="PS51462"/>
    </source>
</evidence>
<dbReference type="GO" id="GO:0016787">
    <property type="term" value="F:hydrolase activity"/>
    <property type="evidence" value="ECO:0007669"/>
    <property type="project" value="UniProtKB-KW"/>
</dbReference>
<dbReference type="Gene3D" id="2.20.70.10">
    <property type="match status" value="1"/>
</dbReference>
<dbReference type="PANTHER" id="PTHR43222:SF2">
    <property type="entry name" value="NUDIX HYDROLASE 23, CHLOROPLASTIC"/>
    <property type="match status" value="1"/>
</dbReference>
<dbReference type="Pfam" id="PF14803">
    <property type="entry name" value="Zn_ribbon_Nudix"/>
    <property type="match status" value="1"/>
</dbReference>
<comment type="similarity">
    <text evidence="4">Belongs to the Nudix hydrolase family.</text>
</comment>
<dbReference type="AlphaFoldDB" id="A0A857DG39"/>
<sequence length="200" mass="22378">MPSLYPEFKFCPVCSAALEYKLIEDKKRQSCPACDYIHWGEYSLGVGGLLLQDDKVLLVQRAHNPGKGRWTIPGGYVEQNEKIAQAVVREVREETGILSKPVSILAVRDYPEDIPNVKHNIYIVFFLRGLGGQLKHDPVEVIQAGFYSLEDCRNLPIAPMSLEVITKAIEHTGKENPFPGLIHKEGVPVFGALSELFTFI</sequence>
<dbReference type="RefSeq" id="WP_019225182.1">
    <property type="nucleotide sequence ID" value="NZ_CP046996.1"/>
</dbReference>
<gene>
    <name evidence="6" type="ORF">GQ588_02550</name>
</gene>
<reference evidence="6 7" key="1">
    <citation type="submission" date="2019-12" db="EMBL/GenBank/DDBJ databases">
        <title>Sequence classification of anaerobic respiratory reductive dehalogenases: First we see many, then we see few.</title>
        <authorList>
            <person name="Molenda O."/>
            <person name="Puentes Jacome L.A."/>
            <person name="Cao X."/>
            <person name="Nesbo C.L."/>
            <person name="Tang S."/>
            <person name="Morson N."/>
            <person name="Patron J."/>
            <person name="Lomheim L."/>
            <person name="Wishart D.S."/>
            <person name="Edwards E.A."/>
        </authorList>
    </citation>
    <scope>NUCLEOTIDE SEQUENCE [LARGE SCALE GENOMIC DNA]</scope>
    <source>
        <strain evidence="6 7">12DCA</strain>
    </source>
</reference>
<dbReference type="PANTHER" id="PTHR43222">
    <property type="entry name" value="NUDIX HYDROLASE 23"/>
    <property type="match status" value="1"/>
</dbReference>
<evidence type="ECO:0000256" key="4">
    <source>
        <dbReference type="RuleBase" id="RU003476"/>
    </source>
</evidence>
<dbReference type="Pfam" id="PF00293">
    <property type="entry name" value="NUDIX"/>
    <property type="match status" value="1"/>
</dbReference>
<dbReference type="InterPro" id="IPR020476">
    <property type="entry name" value="Nudix_hydrolase"/>
</dbReference>
<dbReference type="EMBL" id="CP046996">
    <property type="protein sequence ID" value="QGZ99607.1"/>
    <property type="molecule type" value="Genomic_DNA"/>
</dbReference>
<evidence type="ECO:0000313" key="7">
    <source>
        <dbReference type="Proteomes" id="UP000430508"/>
    </source>
</evidence>
<feature type="domain" description="Nudix hydrolase" evidence="5">
    <location>
        <begin position="41"/>
        <end position="170"/>
    </location>
</feature>
<evidence type="ECO:0000256" key="2">
    <source>
        <dbReference type="ARBA" id="ARBA00022801"/>
    </source>
</evidence>